<comment type="caution">
    <text evidence="1">The sequence shown here is derived from an EMBL/GenBank/DDBJ whole genome shotgun (WGS) entry which is preliminary data.</text>
</comment>
<reference evidence="1 2" key="1">
    <citation type="submission" date="2018-08" db="EMBL/GenBank/DDBJ databases">
        <title>Genomic Encyclopedia of Archaeal and Bacterial Type Strains, Phase II (KMG-II): from individual species to whole genera.</title>
        <authorList>
            <person name="Goeker M."/>
        </authorList>
    </citation>
    <scope>NUCLEOTIDE SEQUENCE [LARGE SCALE GENOMIC DNA]</scope>
    <source>
        <strain evidence="1 2">DSM 17905</strain>
    </source>
</reference>
<protein>
    <recommendedName>
        <fullName evidence="3">Big-1 domain-containing protein</fullName>
    </recommendedName>
</protein>
<evidence type="ECO:0008006" key="3">
    <source>
        <dbReference type="Google" id="ProtNLM"/>
    </source>
</evidence>
<evidence type="ECO:0000313" key="2">
    <source>
        <dbReference type="Proteomes" id="UP000256294"/>
    </source>
</evidence>
<evidence type="ECO:0000313" key="1">
    <source>
        <dbReference type="EMBL" id="REF27736.1"/>
    </source>
</evidence>
<dbReference type="Proteomes" id="UP000256294">
    <property type="component" value="Unassembled WGS sequence"/>
</dbReference>
<dbReference type="AlphaFoldDB" id="A0A3D9UEM5"/>
<proteinExistence type="predicted"/>
<dbReference type="EMBL" id="QTUB01000001">
    <property type="protein sequence ID" value="REF27736.1"/>
    <property type="molecule type" value="Genomic_DNA"/>
</dbReference>
<dbReference type="RefSeq" id="WP_244922730.1">
    <property type="nucleotide sequence ID" value="NZ_QTUB01000001.1"/>
</dbReference>
<sequence length="226" mass="25274">MSIKNIIMNDSLVPLTLPQSYNGIIDESELDQDELVVIIKRHEEVRVGYQIIVHLTPYLSSIPLFITDENIENPTYQITIPFSAIPLGSYNIYYTITDLVANIAKSESTHVTIKKSDSPQPFLEATLIITGYQPIGDEYEILTIQIHDKQTSEQIKDTAVSYKIDQAINISDVSEIGSNPDTIQSMNTDEYGQFKINLKGEVGGNCIIRVTANNRVGSIKYTMGQQ</sequence>
<organism evidence="1 2">
    <name type="scientific">Xenorhabdus cabanillasii</name>
    <dbReference type="NCBI Taxonomy" id="351673"/>
    <lineage>
        <taxon>Bacteria</taxon>
        <taxon>Pseudomonadati</taxon>
        <taxon>Pseudomonadota</taxon>
        <taxon>Gammaproteobacteria</taxon>
        <taxon>Enterobacterales</taxon>
        <taxon>Morganellaceae</taxon>
        <taxon>Xenorhabdus</taxon>
    </lineage>
</organism>
<name>A0A3D9UEM5_9GAMM</name>
<keyword evidence="2" id="KW-1185">Reference proteome</keyword>
<accession>A0A3D9UEM5</accession>
<gene>
    <name evidence="1" type="ORF">BDD26_2552</name>
</gene>